<keyword evidence="7" id="KW-1185">Reference proteome</keyword>
<dbReference type="SUPFAM" id="SSF46626">
    <property type="entry name" value="Cytochrome c"/>
    <property type="match status" value="1"/>
</dbReference>
<dbReference type="Pfam" id="PF13442">
    <property type="entry name" value="Cytochrome_CBB3"/>
    <property type="match status" value="1"/>
</dbReference>
<proteinExistence type="predicted"/>
<dbReference type="PANTHER" id="PTHR40394">
    <property type="entry name" value="LIPOPROTEIN-RELATED"/>
    <property type="match status" value="1"/>
</dbReference>
<accession>A0ABM7RPQ9</accession>
<keyword evidence="3 4" id="KW-0408">Iron</keyword>
<keyword evidence="2 4" id="KW-0479">Metal-binding</keyword>
<dbReference type="Proteomes" id="UP001374893">
    <property type="component" value="Chromosome"/>
</dbReference>
<dbReference type="InterPro" id="IPR036909">
    <property type="entry name" value="Cyt_c-like_dom_sf"/>
</dbReference>
<dbReference type="RefSeq" id="WP_338685864.1">
    <property type="nucleotide sequence ID" value="NZ_AP024702.1"/>
</dbReference>
<dbReference type="PANTHER" id="PTHR40394:SF2">
    <property type="entry name" value="QUINOL:CYTOCHROME C OXIDOREDUCTASE MEMBRANE PROTEIN"/>
    <property type="match status" value="1"/>
</dbReference>
<sequence>MKYFFLAYAIIAALVIGLLPMRGEKRAETPLRLFPDMDDQDKLKAQKPDAFFSDGAGGRHPVDGTNPVGFLPEGQSELGGIPEYEFGGGTSYYATGAIEDYYSNGMPDELGLDANNVDAFLRRGEEVYNINCMPCHGKSGDGLGITSSFGVPGIANLTLDNFGQAAYPDGRLFDVISNGKGNMGAYKHNIPIRDRWAVVAYVRALQTARKAPLSDPSIKAAFDAATQNTESSAQ</sequence>
<protein>
    <submittedName>
        <fullName evidence="6">Cytochrome c oxidase, cbb3-type</fullName>
    </submittedName>
</protein>
<organism evidence="6 7">
    <name type="scientific">Haloferula helveola</name>
    <dbReference type="NCBI Taxonomy" id="490095"/>
    <lineage>
        <taxon>Bacteria</taxon>
        <taxon>Pseudomonadati</taxon>
        <taxon>Verrucomicrobiota</taxon>
        <taxon>Verrucomicrobiia</taxon>
        <taxon>Verrucomicrobiales</taxon>
        <taxon>Verrucomicrobiaceae</taxon>
        <taxon>Haloferula</taxon>
    </lineage>
</organism>
<dbReference type="Gene3D" id="1.10.760.10">
    <property type="entry name" value="Cytochrome c-like domain"/>
    <property type="match status" value="1"/>
</dbReference>
<evidence type="ECO:0000313" key="7">
    <source>
        <dbReference type="Proteomes" id="UP001374893"/>
    </source>
</evidence>
<name>A0ABM7RPQ9_9BACT</name>
<keyword evidence="1 4" id="KW-0349">Heme</keyword>
<gene>
    <name evidence="6" type="ORF">HAHE_32320</name>
</gene>
<dbReference type="EMBL" id="AP024702">
    <property type="protein sequence ID" value="BCX49324.1"/>
    <property type="molecule type" value="Genomic_DNA"/>
</dbReference>
<dbReference type="InterPro" id="IPR009056">
    <property type="entry name" value="Cyt_c-like_dom"/>
</dbReference>
<evidence type="ECO:0000256" key="4">
    <source>
        <dbReference type="PROSITE-ProRule" id="PRU00433"/>
    </source>
</evidence>
<reference evidence="6 7" key="1">
    <citation type="submission" date="2021-06" db="EMBL/GenBank/DDBJ databases">
        <title>Complete genome of Haloferula helveola possessing various polysaccharide degrading enzymes.</title>
        <authorList>
            <person name="Takami H."/>
            <person name="Huang C."/>
            <person name="Hamasaki K."/>
        </authorList>
    </citation>
    <scope>NUCLEOTIDE SEQUENCE [LARGE SCALE GENOMIC DNA]</scope>
    <source>
        <strain evidence="6 7">CN-1</strain>
    </source>
</reference>
<evidence type="ECO:0000313" key="6">
    <source>
        <dbReference type="EMBL" id="BCX49324.1"/>
    </source>
</evidence>
<evidence type="ECO:0000256" key="2">
    <source>
        <dbReference type="ARBA" id="ARBA00022723"/>
    </source>
</evidence>
<evidence type="ECO:0000259" key="5">
    <source>
        <dbReference type="PROSITE" id="PS51007"/>
    </source>
</evidence>
<evidence type="ECO:0000256" key="3">
    <source>
        <dbReference type="ARBA" id="ARBA00023004"/>
    </source>
</evidence>
<dbReference type="PROSITE" id="PS51007">
    <property type="entry name" value="CYTC"/>
    <property type="match status" value="1"/>
</dbReference>
<feature type="domain" description="Cytochrome c" evidence="5">
    <location>
        <begin position="119"/>
        <end position="206"/>
    </location>
</feature>
<evidence type="ECO:0000256" key="1">
    <source>
        <dbReference type="ARBA" id="ARBA00022617"/>
    </source>
</evidence>